<name>A0A9X3N8X3_9ACTN</name>
<sequence>MRSLQSPTIVLVHGEFAESASWNGVIDLLAAAGQRTVAAANPLRGLAADAGAVGDLVRSIEGPIVLVGHGYGGAVITGVVADDVTGLVFVAGYAPDAGESCFTLAQQFPGSTLGEHLDAVLRADETTDLSLVQAHFHAEFAADLPEREVTRLATTQRPITREALLEPAGPRPLWKAVPSRFLIAGNDRLLPATAQRFMAERACARRVLERPTASHAAPVSEPVATAELILEAARHG</sequence>
<dbReference type="AlphaFoldDB" id="A0A9X3N8X3"/>
<dbReference type="Gene3D" id="3.40.50.1820">
    <property type="entry name" value="alpha/beta hydrolase"/>
    <property type="match status" value="1"/>
</dbReference>
<comment type="caution">
    <text evidence="2">The sequence shown here is derived from an EMBL/GenBank/DDBJ whole genome shotgun (WGS) entry which is preliminary data.</text>
</comment>
<keyword evidence="2" id="KW-0378">Hydrolase</keyword>
<accession>A0A9X3N8X3</accession>
<dbReference type="PANTHER" id="PTHR37017:SF11">
    <property type="entry name" value="ESTERASE_LIPASE_THIOESTERASE DOMAIN-CONTAINING PROTEIN"/>
    <property type="match status" value="1"/>
</dbReference>
<dbReference type="RefSeq" id="WP_270026306.1">
    <property type="nucleotide sequence ID" value="NZ_JAPDDP010000028.1"/>
</dbReference>
<gene>
    <name evidence="2" type="ORF">OJ997_16715</name>
</gene>
<dbReference type="GO" id="GO:0016787">
    <property type="term" value="F:hydrolase activity"/>
    <property type="evidence" value="ECO:0007669"/>
    <property type="project" value="UniProtKB-KW"/>
</dbReference>
<evidence type="ECO:0000313" key="3">
    <source>
        <dbReference type="Proteomes" id="UP001147653"/>
    </source>
</evidence>
<dbReference type="InterPro" id="IPR052897">
    <property type="entry name" value="Sec-Metab_Biosynth_Hydrolase"/>
</dbReference>
<dbReference type="EMBL" id="JAPDDP010000028">
    <property type="protein sequence ID" value="MDA0181948.1"/>
    <property type="molecule type" value="Genomic_DNA"/>
</dbReference>
<dbReference type="Proteomes" id="UP001147653">
    <property type="component" value="Unassembled WGS sequence"/>
</dbReference>
<dbReference type="PANTHER" id="PTHR37017">
    <property type="entry name" value="AB HYDROLASE-1 DOMAIN-CONTAINING PROTEIN-RELATED"/>
    <property type="match status" value="1"/>
</dbReference>
<evidence type="ECO:0000259" key="1">
    <source>
        <dbReference type="Pfam" id="PF12697"/>
    </source>
</evidence>
<organism evidence="2 3">
    <name type="scientific">Solirubrobacter phytolaccae</name>
    <dbReference type="NCBI Taxonomy" id="1404360"/>
    <lineage>
        <taxon>Bacteria</taxon>
        <taxon>Bacillati</taxon>
        <taxon>Actinomycetota</taxon>
        <taxon>Thermoleophilia</taxon>
        <taxon>Solirubrobacterales</taxon>
        <taxon>Solirubrobacteraceae</taxon>
        <taxon>Solirubrobacter</taxon>
    </lineage>
</organism>
<feature type="domain" description="AB hydrolase-1" evidence="1">
    <location>
        <begin position="9"/>
        <end position="227"/>
    </location>
</feature>
<proteinExistence type="predicted"/>
<dbReference type="SUPFAM" id="SSF53474">
    <property type="entry name" value="alpha/beta-Hydrolases"/>
    <property type="match status" value="1"/>
</dbReference>
<dbReference type="InterPro" id="IPR029058">
    <property type="entry name" value="AB_hydrolase_fold"/>
</dbReference>
<dbReference type="InterPro" id="IPR000073">
    <property type="entry name" value="AB_hydrolase_1"/>
</dbReference>
<evidence type="ECO:0000313" key="2">
    <source>
        <dbReference type="EMBL" id="MDA0181948.1"/>
    </source>
</evidence>
<protein>
    <submittedName>
        <fullName evidence="2">Alpha/beta hydrolase</fullName>
    </submittedName>
</protein>
<reference evidence="2" key="1">
    <citation type="submission" date="2022-10" db="EMBL/GenBank/DDBJ databases">
        <title>The WGS of Solirubrobacter phytolaccae KCTC 29190.</title>
        <authorList>
            <person name="Jiang Z."/>
        </authorList>
    </citation>
    <scope>NUCLEOTIDE SEQUENCE</scope>
    <source>
        <strain evidence="2">KCTC 29190</strain>
    </source>
</reference>
<keyword evidence="3" id="KW-1185">Reference proteome</keyword>
<dbReference type="Pfam" id="PF12697">
    <property type="entry name" value="Abhydrolase_6"/>
    <property type="match status" value="1"/>
</dbReference>